<evidence type="ECO:0000313" key="3">
    <source>
        <dbReference type="Proteomes" id="UP001165060"/>
    </source>
</evidence>
<evidence type="ECO:0000256" key="1">
    <source>
        <dbReference type="SAM" id="MobiDB-lite"/>
    </source>
</evidence>
<proteinExistence type="predicted"/>
<evidence type="ECO:0000313" key="2">
    <source>
        <dbReference type="EMBL" id="GMI23532.1"/>
    </source>
</evidence>
<evidence type="ECO:0008006" key="4">
    <source>
        <dbReference type="Google" id="ProtNLM"/>
    </source>
</evidence>
<sequence length="311" mass="32605">MSDPQYVIRTTAKRKSVVQCQGLGCQSKAIENGTPRFYIHRNNFHVHCVSTAAARAIVESGYNVSSVGLSATQTMGWKEVILNKSRKAAPPAKATPWAKKASATAEDSNQEQTTAPASDFVKGETIECLYGSIYHDAVITCVNADGTYDVAYVKGGDQEQNVPAVNLRIPDKARAERVLKRRAAGEAEATQHNKTQKRPPPPAVTPTKASTGGISPKEGEANIFDSDSDEDDHQTQAAAGATQAAAGATQAAAGATQAAGAAGATKEAGVAGQAEVEAQTRAQIARNRANLIQLFSEGSISELTLQAGLKD</sequence>
<name>A0ABQ6MC37_9STRA</name>
<protein>
    <recommendedName>
        <fullName evidence="4">Tudor domain-containing protein</fullName>
    </recommendedName>
</protein>
<comment type="caution">
    <text evidence="2">The sequence shown here is derived from an EMBL/GenBank/DDBJ whole genome shotgun (WGS) entry which is preliminary data.</text>
</comment>
<dbReference type="Proteomes" id="UP001165060">
    <property type="component" value="Unassembled WGS sequence"/>
</dbReference>
<gene>
    <name evidence="2" type="ORF">TeGR_g12594</name>
</gene>
<feature type="region of interest" description="Disordered" evidence="1">
    <location>
        <begin position="179"/>
        <end position="242"/>
    </location>
</feature>
<organism evidence="2 3">
    <name type="scientific">Tetraparma gracilis</name>
    <dbReference type="NCBI Taxonomy" id="2962635"/>
    <lineage>
        <taxon>Eukaryota</taxon>
        <taxon>Sar</taxon>
        <taxon>Stramenopiles</taxon>
        <taxon>Ochrophyta</taxon>
        <taxon>Bolidophyceae</taxon>
        <taxon>Parmales</taxon>
        <taxon>Triparmaceae</taxon>
        <taxon>Tetraparma</taxon>
    </lineage>
</organism>
<dbReference type="EMBL" id="BRYB01002661">
    <property type="protein sequence ID" value="GMI23532.1"/>
    <property type="molecule type" value="Genomic_DNA"/>
</dbReference>
<accession>A0ABQ6MC37</accession>
<reference evidence="2 3" key="1">
    <citation type="journal article" date="2023" name="Commun. Biol.">
        <title>Genome analysis of Parmales, the sister group of diatoms, reveals the evolutionary specialization of diatoms from phago-mixotrophs to photoautotrophs.</title>
        <authorList>
            <person name="Ban H."/>
            <person name="Sato S."/>
            <person name="Yoshikawa S."/>
            <person name="Yamada K."/>
            <person name="Nakamura Y."/>
            <person name="Ichinomiya M."/>
            <person name="Sato N."/>
            <person name="Blanc-Mathieu R."/>
            <person name="Endo H."/>
            <person name="Kuwata A."/>
            <person name="Ogata H."/>
        </authorList>
    </citation>
    <scope>NUCLEOTIDE SEQUENCE [LARGE SCALE GENOMIC DNA]</scope>
</reference>
<keyword evidence="3" id="KW-1185">Reference proteome</keyword>
<feature type="compositionally biased region" description="Basic and acidic residues" evidence="1">
    <location>
        <begin position="179"/>
        <end position="191"/>
    </location>
</feature>